<dbReference type="PANTHER" id="PTHR30006:SF15">
    <property type="entry name" value="IRON-UTILIZATION PERIPLASMIC PROTEIN"/>
    <property type="match status" value="1"/>
</dbReference>
<comment type="similarity">
    <text evidence="1">Belongs to the bacterial solute-binding protein 1 family.</text>
</comment>
<evidence type="ECO:0000313" key="4">
    <source>
        <dbReference type="Proteomes" id="UP001501627"/>
    </source>
</evidence>
<dbReference type="InterPro" id="IPR006059">
    <property type="entry name" value="SBP"/>
</dbReference>
<evidence type="ECO:0000256" key="1">
    <source>
        <dbReference type="ARBA" id="ARBA00008520"/>
    </source>
</evidence>
<keyword evidence="2" id="KW-0732">Signal</keyword>
<dbReference type="InterPro" id="IPR026045">
    <property type="entry name" value="Ferric-bd"/>
</dbReference>
<dbReference type="Gene3D" id="3.40.190.10">
    <property type="entry name" value="Periplasmic binding protein-like II"/>
    <property type="match status" value="2"/>
</dbReference>
<dbReference type="Proteomes" id="UP001501627">
    <property type="component" value="Unassembled WGS sequence"/>
</dbReference>
<sequence>MGQVQAASKPTLVLYNGQHKATTFKLLEAFAAATGIGVESRKGSSIQLANQIIEEGERSPADLFFSEESPPVAALAERGLLAPLPQKTLDQVRADYRDPNGTWVGVTARSRVTVYNKSMVSEDALPSSVLDMATEAWKGRVAFVPTSGAFQQQIVAISTLKGRDVALDWLKGLKRYGEIYGSNNAAMTAVERGEIATALINNYYWYNVAKEKGMANMQSALHFSGDGDPGALITVSAVGVLKTAKNAAAAQKLVEFMTSVAGQKVLAGVVAEWPMNPKVESSFDLKPFDELHPPKVSPANLGGAEEALALRREAGLA</sequence>
<dbReference type="Pfam" id="PF13416">
    <property type="entry name" value="SBP_bac_8"/>
    <property type="match status" value="1"/>
</dbReference>
<gene>
    <name evidence="3" type="ORF">GCM10022279_15730</name>
</gene>
<reference evidence="4" key="1">
    <citation type="journal article" date="2019" name="Int. J. Syst. Evol. Microbiol.">
        <title>The Global Catalogue of Microorganisms (GCM) 10K type strain sequencing project: providing services to taxonomists for standard genome sequencing and annotation.</title>
        <authorList>
            <consortium name="The Broad Institute Genomics Platform"/>
            <consortium name="The Broad Institute Genome Sequencing Center for Infectious Disease"/>
            <person name="Wu L."/>
            <person name="Ma J."/>
        </authorList>
    </citation>
    <scope>NUCLEOTIDE SEQUENCE [LARGE SCALE GENOMIC DNA]</scope>
    <source>
        <strain evidence="4">JCM 17561</strain>
    </source>
</reference>
<keyword evidence="4" id="KW-1185">Reference proteome</keyword>
<organism evidence="3 4">
    <name type="scientific">Comamonas faecalis</name>
    <dbReference type="NCBI Taxonomy" id="1387849"/>
    <lineage>
        <taxon>Bacteria</taxon>
        <taxon>Pseudomonadati</taxon>
        <taxon>Pseudomonadota</taxon>
        <taxon>Betaproteobacteria</taxon>
        <taxon>Burkholderiales</taxon>
        <taxon>Comamonadaceae</taxon>
        <taxon>Comamonas</taxon>
    </lineage>
</organism>
<name>A0ABP7R7C6_9BURK</name>
<comment type="caution">
    <text evidence="3">The sequence shown here is derived from an EMBL/GenBank/DDBJ whole genome shotgun (WGS) entry which is preliminary data.</text>
</comment>
<evidence type="ECO:0000256" key="2">
    <source>
        <dbReference type="ARBA" id="ARBA00022729"/>
    </source>
</evidence>
<proteinExistence type="inferred from homology"/>
<dbReference type="PIRSF" id="PIRSF002825">
    <property type="entry name" value="CfbpA"/>
    <property type="match status" value="1"/>
</dbReference>
<dbReference type="RefSeq" id="WP_344869146.1">
    <property type="nucleotide sequence ID" value="NZ_BAABBP010000011.1"/>
</dbReference>
<evidence type="ECO:0000313" key="3">
    <source>
        <dbReference type="EMBL" id="GAA3993238.1"/>
    </source>
</evidence>
<dbReference type="EMBL" id="BAABBP010000011">
    <property type="protein sequence ID" value="GAA3993238.1"/>
    <property type="molecule type" value="Genomic_DNA"/>
</dbReference>
<dbReference type="PANTHER" id="PTHR30006">
    <property type="entry name" value="THIAMINE-BINDING PERIPLASMIC PROTEIN-RELATED"/>
    <property type="match status" value="1"/>
</dbReference>
<protein>
    <submittedName>
        <fullName evidence="3">Iron ABC transporter substrate-binding protein</fullName>
    </submittedName>
</protein>
<accession>A0ABP7R7C6</accession>
<dbReference type="SUPFAM" id="SSF53850">
    <property type="entry name" value="Periplasmic binding protein-like II"/>
    <property type="match status" value="1"/>
</dbReference>